<gene>
    <name evidence="1" type="ORF">MKP09_05080</name>
</gene>
<dbReference type="EMBL" id="JAKWBL010000001">
    <property type="protein sequence ID" value="MCH5597321.1"/>
    <property type="molecule type" value="Genomic_DNA"/>
</dbReference>
<evidence type="ECO:0000313" key="2">
    <source>
        <dbReference type="Proteomes" id="UP001202248"/>
    </source>
</evidence>
<keyword evidence="2" id="KW-1185">Reference proteome</keyword>
<dbReference type="Proteomes" id="UP001202248">
    <property type="component" value="Unassembled WGS sequence"/>
</dbReference>
<evidence type="ECO:0008006" key="3">
    <source>
        <dbReference type="Google" id="ProtNLM"/>
    </source>
</evidence>
<reference evidence="1 2" key="1">
    <citation type="submission" date="2022-02" db="EMBL/GenBank/DDBJ databases">
        <authorList>
            <person name="Min J."/>
        </authorList>
    </citation>
    <scope>NUCLEOTIDE SEQUENCE [LARGE SCALE GENOMIC DNA]</scope>
    <source>
        <strain evidence="1 2">GR10-1</strain>
    </source>
</reference>
<proteinExistence type="predicted"/>
<organism evidence="1 2">
    <name type="scientific">Niabella ginsengisoli</name>
    <dbReference type="NCBI Taxonomy" id="522298"/>
    <lineage>
        <taxon>Bacteria</taxon>
        <taxon>Pseudomonadati</taxon>
        <taxon>Bacteroidota</taxon>
        <taxon>Chitinophagia</taxon>
        <taxon>Chitinophagales</taxon>
        <taxon>Chitinophagaceae</taxon>
        <taxon>Niabella</taxon>
    </lineage>
</organism>
<accession>A0ABS9SG71</accession>
<sequence length="262" mass="30503">MNEVFNTERTPPEQFSIDWDDIYYDIKTQKAILVLGPGFLVQNDKTAKQLLYEELKHKPDNGILHFDNDNEIFLFESQYHKTKAQRFASMFYEKIIPDETILKCITELPFPLVINTNPDFTLTGAYGKTSKKAQFDYFTGRASKCPAEVQKPDKDTPLVYNLFGSAQPEALESIILDFEDMFTHLKALFENNKQVPDVFNTVLREADTYIFIGFRMEKLRTQLLMRYINTKTHDFDNRDKNYTAKSSFADDDSESFLENNSI</sequence>
<protein>
    <recommendedName>
        <fullName evidence="3">SIR2-like domain-containing protein</fullName>
    </recommendedName>
</protein>
<evidence type="ECO:0000313" key="1">
    <source>
        <dbReference type="EMBL" id="MCH5597321.1"/>
    </source>
</evidence>
<dbReference type="RefSeq" id="WP_240826716.1">
    <property type="nucleotide sequence ID" value="NZ_JAKWBL010000001.1"/>
</dbReference>
<comment type="caution">
    <text evidence="1">The sequence shown here is derived from an EMBL/GenBank/DDBJ whole genome shotgun (WGS) entry which is preliminary data.</text>
</comment>
<name>A0ABS9SG71_9BACT</name>